<dbReference type="InterPro" id="IPR043993">
    <property type="entry name" value="T4SS_pilin"/>
</dbReference>
<comment type="caution">
    <text evidence="3">The sequence shown here is derived from an EMBL/GenBank/DDBJ whole genome shotgun (WGS) entry which is preliminary data.</text>
</comment>
<keyword evidence="2" id="KW-0732">Signal</keyword>
<dbReference type="EMBL" id="MFLP01000022">
    <property type="protein sequence ID" value="OGG70572.1"/>
    <property type="molecule type" value="Genomic_DNA"/>
</dbReference>
<keyword evidence="1" id="KW-0812">Transmembrane</keyword>
<dbReference type="AlphaFoldDB" id="A0A1F6EBH3"/>
<keyword evidence="1" id="KW-0472">Membrane</keyword>
<dbReference type="Pfam" id="PF18895">
    <property type="entry name" value="T4SS_pilin"/>
    <property type="match status" value="1"/>
</dbReference>
<reference evidence="3 4" key="1">
    <citation type="journal article" date="2016" name="Nat. Commun.">
        <title>Thousands of microbial genomes shed light on interconnected biogeochemical processes in an aquifer system.</title>
        <authorList>
            <person name="Anantharaman K."/>
            <person name="Brown C.T."/>
            <person name="Hug L.A."/>
            <person name="Sharon I."/>
            <person name="Castelle C.J."/>
            <person name="Probst A.J."/>
            <person name="Thomas B.C."/>
            <person name="Singh A."/>
            <person name="Wilkins M.J."/>
            <person name="Karaoz U."/>
            <person name="Brodie E.L."/>
            <person name="Williams K.H."/>
            <person name="Hubbard S.S."/>
            <person name="Banfield J.F."/>
        </authorList>
    </citation>
    <scope>NUCLEOTIDE SEQUENCE [LARGE SCALE GENOMIC DNA]</scope>
</reference>
<organism evidence="3 4">
    <name type="scientific">Candidatus Kaiserbacteria bacterium RIFCSPHIGHO2_12_FULL_53_13</name>
    <dbReference type="NCBI Taxonomy" id="1798502"/>
    <lineage>
        <taxon>Bacteria</taxon>
        <taxon>Candidatus Kaiseribacteriota</taxon>
    </lineage>
</organism>
<evidence type="ECO:0000313" key="4">
    <source>
        <dbReference type="Proteomes" id="UP000176689"/>
    </source>
</evidence>
<sequence>MKDLVRKIGRITAWASACTFSFLVLSLQAHAADAGILANPLNSAFSTIPKFISGVLQVVVMISLPVITLFFVVVGYKFISAQGSEGKLTDAKKNLWYAVLGALLILGAWVIATLIAGTVTQIVGQN</sequence>
<accession>A0A1F6EBH3</accession>
<dbReference type="Proteomes" id="UP000176689">
    <property type="component" value="Unassembled WGS sequence"/>
</dbReference>
<protein>
    <submittedName>
        <fullName evidence="3">Uncharacterized protein</fullName>
    </submittedName>
</protein>
<evidence type="ECO:0000256" key="2">
    <source>
        <dbReference type="SAM" id="SignalP"/>
    </source>
</evidence>
<proteinExistence type="predicted"/>
<feature type="transmembrane region" description="Helical" evidence="1">
    <location>
        <begin position="55"/>
        <end position="74"/>
    </location>
</feature>
<gene>
    <name evidence="3" type="ORF">A3F27_02960</name>
</gene>
<keyword evidence="1" id="KW-1133">Transmembrane helix</keyword>
<feature type="signal peptide" evidence="2">
    <location>
        <begin position="1"/>
        <end position="31"/>
    </location>
</feature>
<name>A0A1F6EBH3_9BACT</name>
<feature type="transmembrane region" description="Helical" evidence="1">
    <location>
        <begin position="95"/>
        <end position="123"/>
    </location>
</feature>
<evidence type="ECO:0000256" key="1">
    <source>
        <dbReference type="SAM" id="Phobius"/>
    </source>
</evidence>
<feature type="chain" id="PRO_5009524103" evidence="2">
    <location>
        <begin position="32"/>
        <end position="126"/>
    </location>
</feature>
<evidence type="ECO:0000313" key="3">
    <source>
        <dbReference type="EMBL" id="OGG70572.1"/>
    </source>
</evidence>